<proteinExistence type="predicted"/>
<organism evidence="3 4">
    <name type="scientific">Euplotes crassus</name>
    <dbReference type="NCBI Taxonomy" id="5936"/>
    <lineage>
        <taxon>Eukaryota</taxon>
        <taxon>Sar</taxon>
        <taxon>Alveolata</taxon>
        <taxon>Ciliophora</taxon>
        <taxon>Intramacronucleata</taxon>
        <taxon>Spirotrichea</taxon>
        <taxon>Hypotrichia</taxon>
        <taxon>Euplotida</taxon>
        <taxon>Euplotidae</taxon>
        <taxon>Moneuplotes</taxon>
    </lineage>
</organism>
<comment type="caution">
    <text evidence="3">The sequence shown here is derived from an EMBL/GenBank/DDBJ whole genome shotgun (WGS) entry which is preliminary data.</text>
</comment>
<dbReference type="EMBL" id="CAMPGE010006188">
    <property type="protein sequence ID" value="CAI2365033.1"/>
    <property type="molecule type" value="Genomic_DNA"/>
</dbReference>
<dbReference type="AlphaFoldDB" id="A0AAD1UGV8"/>
<reference evidence="3" key="1">
    <citation type="submission" date="2023-07" db="EMBL/GenBank/DDBJ databases">
        <authorList>
            <consortium name="AG Swart"/>
            <person name="Singh M."/>
            <person name="Singh A."/>
            <person name="Seah K."/>
            <person name="Emmerich C."/>
        </authorList>
    </citation>
    <scope>NUCLEOTIDE SEQUENCE</scope>
    <source>
        <strain evidence="3">DP1</strain>
    </source>
</reference>
<evidence type="ECO:0000256" key="1">
    <source>
        <dbReference type="SAM" id="Coils"/>
    </source>
</evidence>
<keyword evidence="4" id="KW-1185">Reference proteome</keyword>
<evidence type="ECO:0000256" key="2">
    <source>
        <dbReference type="SAM" id="MobiDB-lite"/>
    </source>
</evidence>
<accession>A0AAD1UGV8</accession>
<feature type="coiled-coil region" evidence="1">
    <location>
        <begin position="93"/>
        <end position="145"/>
    </location>
</feature>
<evidence type="ECO:0000313" key="3">
    <source>
        <dbReference type="EMBL" id="CAI2365033.1"/>
    </source>
</evidence>
<sequence>MEEESFNKRGWIQKFRNLHREYNQEDISKFKSLILFKKDFTSFIDDSNKEDDKKNNKFISLRKNKIKEVNNIKKIVLKAKAMKERMYDDESVIDKLQTSVRDINENLKEFKIKNKNEYGILSQAEEELTRELELFENKMTAIIEEDKATDRSCYERNSVISNQSSMTGGTKRRPASVTTSKRTNISRSS</sequence>
<gene>
    <name evidence="3" type="ORF">ECRASSUSDP1_LOCUS6383</name>
</gene>
<feature type="region of interest" description="Disordered" evidence="2">
    <location>
        <begin position="154"/>
        <end position="189"/>
    </location>
</feature>
<name>A0AAD1UGV8_EUPCR</name>
<evidence type="ECO:0000313" key="4">
    <source>
        <dbReference type="Proteomes" id="UP001295684"/>
    </source>
</evidence>
<dbReference type="Proteomes" id="UP001295684">
    <property type="component" value="Unassembled WGS sequence"/>
</dbReference>
<feature type="compositionally biased region" description="Polar residues" evidence="2">
    <location>
        <begin position="176"/>
        <end position="189"/>
    </location>
</feature>
<keyword evidence="1" id="KW-0175">Coiled coil</keyword>
<feature type="compositionally biased region" description="Polar residues" evidence="2">
    <location>
        <begin position="158"/>
        <end position="168"/>
    </location>
</feature>
<protein>
    <submittedName>
        <fullName evidence="3">Uncharacterized protein</fullName>
    </submittedName>
</protein>